<keyword evidence="2" id="KW-0732">Signal</keyword>
<evidence type="ECO:0000313" key="4">
    <source>
        <dbReference type="Proteomes" id="UP000676409"/>
    </source>
</evidence>
<sequence>MKQVLIAASAVLALASSAAAQPAYDAAQGPAPSQYPPCEHKGQDRCMPAGHGGMMHMRHKGHRGHMGHMDHKGEAGEKAKGERG</sequence>
<evidence type="ECO:0000256" key="1">
    <source>
        <dbReference type="SAM" id="MobiDB-lite"/>
    </source>
</evidence>
<gene>
    <name evidence="3" type="ORF">KCG34_07185</name>
</gene>
<feature type="signal peptide" evidence="2">
    <location>
        <begin position="1"/>
        <end position="20"/>
    </location>
</feature>
<dbReference type="KEGG" id="caul:KCG34_07185"/>
<feature type="region of interest" description="Disordered" evidence="1">
    <location>
        <begin position="19"/>
        <end position="84"/>
    </location>
</feature>
<dbReference type="Proteomes" id="UP000676409">
    <property type="component" value="Chromosome"/>
</dbReference>
<feature type="chain" id="PRO_5036803824" evidence="2">
    <location>
        <begin position="21"/>
        <end position="84"/>
    </location>
</feature>
<dbReference type="RefSeq" id="WP_211939702.1">
    <property type="nucleotide sequence ID" value="NZ_CP073078.1"/>
</dbReference>
<reference evidence="3" key="1">
    <citation type="submission" date="2021-04" db="EMBL/GenBank/DDBJ databases">
        <title>The complete genome sequence of Caulobacter sp. S6.</title>
        <authorList>
            <person name="Tang Y."/>
            <person name="Ouyang W."/>
            <person name="Liu Q."/>
            <person name="Huang B."/>
            <person name="Guo Z."/>
            <person name="Lei P."/>
        </authorList>
    </citation>
    <scope>NUCLEOTIDE SEQUENCE</scope>
    <source>
        <strain evidence="3">S6</strain>
    </source>
</reference>
<feature type="compositionally biased region" description="Low complexity" evidence="1">
    <location>
        <begin position="19"/>
        <end position="32"/>
    </location>
</feature>
<keyword evidence="4" id="KW-1185">Reference proteome</keyword>
<name>A0A975G2F8_9CAUL</name>
<dbReference type="EMBL" id="CP073078">
    <property type="protein sequence ID" value="QUD89650.1"/>
    <property type="molecule type" value="Genomic_DNA"/>
</dbReference>
<feature type="compositionally biased region" description="Basic residues" evidence="1">
    <location>
        <begin position="56"/>
        <end position="66"/>
    </location>
</feature>
<evidence type="ECO:0000313" key="3">
    <source>
        <dbReference type="EMBL" id="QUD89650.1"/>
    </source>
</evidence>
<feature type="compositionally biased region" description="Basic and acidic residues" evidence="1">
    <location>
        <begin position="67"/>
        <end position="84"/>
    </location>
</feature>
<accession>A0A975G2F8</accession>
<organism evidence="3 4">
    <name type="scientific">Phenylobacterium montanum</name>
    <dbReference type="NCBI Taxonomy" id="2823693"/>
    <lineage>
        <taxon>Bacteria</taxon>
        <taxon>Pseudomonadati</taxon>
        <taxon>Pseudomonadota</taxon>
        <taxon>Alphaproteobacteria</taxon>
        <taxon>Caulobacterales</taxon>
        <taxon>Caulobacteraceae</taxon>
        <taxon>Phenylobacterium</taxon>
    </lineage>
</organism>
<protein>
    <submittedName>
        <fullName evidence="3">Uncharacterized protein</fullName>
    </submittedName>
</protein>
<evidence type="ECO:0000256" key="2">
    <source>
        <dbReference type="SAM" id="SignalP"/>
    </source>
</evidence>
<dbReference type="AlphaFoldDB" id="A0A975G2F8"/>
<proteinExistence type="predicted"/>